<evidence type="ECO:0000256" key="1">
    <source>
        <dbReference type="ARBA" id="ARBA00004651"/>
    </source>
</evidence>
<evidence type="ECO:0000313" key="9">
    <source>
        <dbReference type="Proteomes" id="UP000190341"/>
    </source>
</evidence>
<dbReference type="STRING" id="428993.SAMN06296058_2867"/>
<keyword evidence="4 7" id="KW-0812">Transmembrane</keyword>
<gene>
    <name evidence="8" type="ORF">SAMN06296058_2867</name>
</gene>
<feature type="transmembrane region" description="Helical" evidence="7">
    <location>
        <begin position="240"/>
        <end position="265"/>
    </location>
</feature>
<dbReference type="InterPro" id="IPR036458">
    <property type="entry name" value="Na:dicarbo_symporter_sf"/>
</dbReference>
<evidence type="ECO:0000313" key="8">
    <source>
        <dbReference type="EMBL" id="SKC77893.1"/>
    </source>
</evidence>
<evidence type="ECO:0000256" key="4">
    <source>
        <dbReference type="ARBA" id="ARBA00022692"/>
    </source>
</evidence>
<reference evidence="8 9" key="1">
    <citation type="submission" date="2017-02" db="EMBL/GenBank/DDBJ databases">
        <authorList>
            <person name="Peterson S.W."/>
        </authorList>
    </citation>
    <scope>NUCLEOTIDE SEQUENCE [LARGE SCALE GENOMIC DNA]</scope>
    <source>
        <strain evidence="8 9">P15</strain>
    </source>
</reference>
<dbReference type="PRINTS" id="PR00173">
    <property type="entry name" value="EDTRNSPORT"/>
</dbReference>
<feature type="transmembrane region" description="Helical" evidence="7">
    <location>
        <begin position="382"/>
        <end position="400"/>
    </location>
</feature>
<dbReference type="EMBL" id="FUZV01000002">
    <property type="protein sequence ID" value="SKC77893.1"/>
    <property type="molecule type" value="Genomic_DNA"/>
</dbReference>
<dbReference type="PANTHER" id="PTHR42865:SF7">
    <property type="entry name" value="PROTON_GLUTAMATE-ASPARTATE SYMPORTER"/>
    <property type="match status" value="1"/>
</dbReference>
<dbReference type="GO" id="GO:0005886">
    <property type="term" value="C:plasma membrane"/>
    <property type="evidence" value="ECO:0007669"/>
    <property type="project" value="UniProtKB-SubCell"/>
</dbReference>
<feature type="transmembrane region" description="Helical" evidence="7">
    <location>
        <begin position="12"/>
        <end position="29"/>
    </location>
</feature>
<accession>A0A1T5LPI4</accession>
<keyword evidence="6 7" id="KW-0472">Membrane</keyword>
<evidence type="ECO:0000256" key="6">
    <source>
        <dbReference type="ARBA" id="ARBA00023136"/>
    </source>
</evidence>
<feature type="transmembrane region" description="Helical" evidence="7">
    <location>
        <begin position="406"/>
        <end position="428"/>
    </location>
</feature>
<dbReference type="GO" id="GO:0006835">
    <property type="term" value="P:dicarboxylic acid transport"/>
    <property type="evidence" value="ECO:0007669"/>
    <property type="project" value="TreeGrafter"/>
</dbReference>
<evidence type="ECO:0000256" key="3">
    <source>
        <dbReference type="ARBA" id="ARBA00022475"/>
    </source>
</evidence>
<dbReference type="SUPFAM" id="SSF118215">
    <property type="entry name" value="Proton glutamate symport protein"/>
    <property type="match status" value="1"/>
</dbReference>
<protein>
    <submittedName>
        <fullName evidence="8">Na+/H+-dicarboxylate symporter</fullName>
    </submittedName>
</protein>
<comment type="subcellular location">
    <subcellularLocation>
        <location evidence="1">Cell membrane</location>
        <topology evidence="1">Multi-pass membrane protein</topology>
    </subcellularLocation>
</comment>
<keyword evidence="9" id="KW-1185">Reference proteome</keyword>
<evidence type="ECO:0000256" key="7">
    <source>
        <dbReference type="SAM" id="Phobius"/>
    </source>
</evidence>
<keyword evidence="5 7" id="KW-1133">Transmembrane helix</keyword>
<proteinExistence type="predicted"/>
<feature type="transmembrane region" description="Helical" evidence="7">
    <location>
        <begin position="201"/>
        <end position="219"/>
    </location>
</feature>
<keyword evidence="2" id="KW-0813">Transport</keyword>
<name>A0A1T5LPI4_9GAMM</name>
<dbReference type="PANTHER" id="PTHR42865">
    <property type="entry name" value="PROTON/GLUTAMATE-ASPARTATE SYMPORTER"/>
    <property type="match status" value="1"/>
</dbReference>
<dbReference type="Proteomes" id="UP000190341">
    <property type="component" value="Unassembled WGS sequence"/>
</dbReference>
<dbReference type="Pfam" id="PF00375">
    <property type="entry name" value="SDF"/>
    <property type="match status" value="1"/>
</dbReference>
<dbReference type="InterPro" id="IPR001991">
    <property type="entry name" value="Na-dicarboxylate_symporter"/>
</dbReference>
<feature type="transmembrane region" description="Helical" evidence="7">
    <location>
        <begin position="345"/>
        <end position="370"/>
    </location>
</feature>
<dbReference type="Gene3D" id="1.10.3860.10">
    <property type="entry name" value="Sodium:dicarboxylate symporter"/>
    <property type="match status" value="1"/>
</dbReference>
<sequence length="479" mass="50206">MATDSVLFMTRRLSSAAVVLITRLGYRVGLHFYRVAWLMKLVSAWFKIPFWQRVLGGFALGALAGWLLGPAADTWFAPLGTLYVTLIKMIAVPLVFFAVINAVSSLHGQKSVAALGGRTFMWFVITAALAVAVGLAVGVVMQPGVGVTTLQVDANYVPKDIPSPIKVLLDVVPSNPFQALTGIGTTKNAAGETVLAAGKGSILPVIFFAALLGFAMVKLGEKVAGARKLAGEASEIMIQVTRFVLEITPIGTFGLIASLVGAYGFSKLLPLANFVGALYVACALHIVVVYSLLLASHGLNPLKFFRGAAAAMQVAFVSSSSFASMPASLRAITHNLGVDKSYASFAVPLGASIKMDGCGAIYPALCAVFISQYTGHPLSADQYLIVLIASVLGSFGTAGVPGTAVVMATVVLSAAGLPLETIGYLYAIDRVLDMMRTMTNVTGQMVVPVLVAKETGLLDRRVYESPPSNLGLEEGNDPA</sequence>
<feature type="transmembrane region" description="Helical" evidence="7">
    <location>
        <begin position="75"/>
        <end position="100"/>
    </location>
</feature>
<dbReference type="AlphaFoldDB" id="A0A1T5LPI4"/>
<evidence type="ECO:0000256" key="5">
    <source>
        <dbReference type="ARBA" id="ARBA00022989"/>
    </source>
</evidence>
<feature type="transmembrane region" description="Helical" evidence="7">
    <location>
        <begin position="120"/>
        <end position="141"/>
    </location>
</feature>
<organism evidence="8 9">
    <name type="scientific">Pseudoxanthomonas indica</name>
    <dbReference type="NCBI Taxonomy" id="428993"/>
    <lineage>
        <taxon>Bacteria</taxon>
        <taxon>Pseudomonadati</taxon>
        <taxon>Pseudomonadota</taxon>
        <taxon>Gammaproteobacteria</taxon>
        <taxon>Lysobacterales</taxon>
        <taxon>Lysobacteraceae</taxon>
        <taxon>Pseudoxanthomonas</taxon>
    </lineage>
</organism>
<feature type="transmembrane region" description="Helical" evidence="7">
    <location>
        <begin position="271"/>
        <end position="295"/>
    </location>
</feature>
<keyword evidence="3" id="KW-1003">Cell membrane</keyword>
<evidence type="ECO:0000256" key="2">
    <source>
        <dbReference type="ARBA" id="ARBA00022448"/>
    </source>
</evidence>
<feature type="transmembrane region" description="Helical" evidence="7">
    <location>
        <begin position="50"/>
        <end position="69"/>
    </location>
</feature>
<dbReference type="GO" id="GO:0015293">
    <property type="term" value="F:symporter activity"/>
    <property type="evidence" value="ECO:0007669"/>
    <property type="project" value="UniProtKB-KW"/>
</dbReference>